<dbReference type="SUPFAM" id="SSF51690">
    <property type="entry name" value="Nicotinate/Quinolinate PRTase C-terminal domain-like"/>
    <property type="match status" value="1"/>
</dbReference>
<dbReference type="FunFam" id="3.90.1170.20:FF:000001">
    <property type="entry name" value="Nicotinate-nucleotide diphosphorylase (Carboxylating)"/>
    <property type="match status" value="1"/>
</dbReference>
<dbReference type="UniPathway" id="UPA00253">
    <property type="reaction ID" value="UER00331"/>
</dbReference>
<dbReference type="OrthoDB" id="9782546at2"/>
<feature type="binding site" evidence="13">
    <location>
        <position position="226"/>
    </location>
    <ligand>
        <name>substrate</name>
    </ligand>
</feature>
<name>A0A3S9MZ86_9FLAO</name>
<dbReference type="InterPro" id="IPR022412">
    <property type="entry name" value="Quinolinate_PRibosylTrfase_N"/>
</dbReference>
<comment type="catalytic activity">
    <reaction evidence="10">
        <text>nicotinate beta-D-ribonucleotide + CO2 + diphosphate = quinolinate + 5-phospho-alpha-D-ribose 1-diphosphate + 2 H(+)</text>
        <dbReference type="Rhea" id="RHEA:12733"/>
        <dbReference type="ChEBI" id="CHEBI:15378"/>
        <dbReference type="ChEBI" id="CHEBI:16526"/>
        <dbReference type="ChEBI" id="CHEBI:29959"/>
        <dbReference type="ChEBI" id="CHEBI:33019"/>
        <dbReference type="ChEBI" id="CHEBI:57502"/>
        <dbReference type="ChEBI" id="CHEBI:58017"/>
        <dbReference type="EC" id="2.4.2.19"/>
    </reaction>
</comment>
<dbReference type="PANTHER" id="PTHR32179:SF3">
    <property type="entry name" value="NICOTINATE-NUCLEOTIDE PYROPHOSPHORYLASE [CARBOXYLATING]"/>
    <property type="match status" value="1"/>
</dbReference>
<feature type="binding site" evidence="13">
    <location>
        <begin position="270"/>
        <end position="272"/>
    </location>
    <ligand>
        <name>substrate</name>
    </ligand>
</feature>
<dbReference type="InterPro" id="IPR002638">
    <property type="entry name" value="Quinolinate_PRibosylTrfase_C"/>
</dbReference>
<dbReference type="GO" id="GO:0034213">
    <property type="term" value="P:quinolinate catabolic process"/>
    <property type="evidence" value="ECO:0007669"/>
    <property type="project" value="TreeGrafter"/>
</dbReference>
<dbReference type="GO" id="GO:0009435">
    <property type="term" value="P:NAD+ biosynthetic process"/>
    <property type="evidence" value="ECO:0007669"/>
    <property type="project" value="UniProtKB-UniPathway"/>
</dbReference>
<evidence type="ECO:0000256" key="13">
    <source>
        <dbReference type="PIRSR" id="PIRSR006250-1"/>
    </source>
</evidence>
<dbReference type="RefSeq" id="WP_126447932.1">
    <property type="nucleotide sequence ID" value="NZ_CP034549.1"/>
</dbReference>
<dbReference type="SUPFAM" id="SSF54675">
    <property type="entry name" value="Nicotinate/Quinolinate PRTase N-terminal domain-like"/>
    <property type="match status" value="1"/>
</dbReference>
<evidence type="ECO:0000313" key="16">
    <source>
        <dbReference type="EMBL" id="AZQ44468.1"/>
    </source>
</evidence>
<comment type="similarity">
    <text evidence="3 12">Belongs to the NadC/ModD family.</text>
</comment>
<gene>
    <name evidence="16" type="primary">nadC</name>
    <name evidence="16" type="ORF">EJ995_09510</name>
</gene>
<dbReference type="Pfam" id="PF01729">
    <property type="entry name" value="QRPTase_C"/>
    <property type="match status" value="1"/>
</dbReference>
<dbReference type="InterPro" id="IPR004393">
    <property type="entry name" value="NadC"/>
</dbReference>
<evidence type="ECO:0000256" key="6">
    <source>
        <dbReference type="ARBA" id="ARBA00022642"/>
    </source>
</evidence>
<dbReference type="InterPro" id="IPR037128">
    <property type="entry name" value="Quinolinate_PRibosylTase_N_sf"/>
</dbReference>
<feature type="binding site" evidence="13">
    <location>
        <position position="203"/>
    </location>
    <ligand>
        <name>substrate</name>
    </ligand>
</feature>
<evidence type="ECO:0000256" key="4">
    <source>
        <dbReference type="ARBA" id="ARBA00011218"/>
    </source>
</evidence>
<dbReference type="InterPro" id="IPR027277">
    <property type="entry name" value="NadC/ModD"/>
</dbReference>
<dbReference type="CDD" id="cd01572">
    <property type="entry name" value="QPRTase"/>
    <property type="match status" value="1"/>
</dbReference>
<reference evidence="16 17" key="1">
    <citation type="submission" date="2018-12" db="EMBL/GenBank/DDBJ databases">
        <title>Complete genome of Nonlabens sp. MJ115.</title>
        <authorList>
            <person name="Choi H.S."/>
            <person name="Jung J."/>
        </authorList>
    </citation>
    <scope>NUCLEOTIDE SEQUENCE [LARGE SCALE GENOMIC DNA]</scope>
    <source>
        <strain evidence="16 17">MJ115</strain>
    </source>
</reference>
<evidence type="ECO:0000259" key="14">
    <source>
        <dbReference type="Pfam" id="PF01729"/>
    </source>
</evidence>
<dbReference type="Pfam" id="PF02749">
    <property type="entry name" value="QRPTase_N"/>
    <property type="match status" value="1"/>
</dbReference>
<evidence type="ECO:0000259" key="15">
    <source>
        <dbReference type="Pfam" id="PF02749"/>
    </source>
</evidence>
<comment type="pathway">
    <text evidence="2">Cofactor biosynthesis; NAD(+) biosynthesis; nicotinate D-ribonucleotide from quinolinate: step 1/1.</text>
</comment>
<evidence type="ECO:0000256" key="1">
    <source>
        <dbReference type="ARBA" id="ARBA00003237"/>
    </source>
</evidence>
<dbReference type="GO" id="GO:0004514">
    <property type="term" value="F:nicotinate-nucleotide diphosphorylase (carboxylating) activity"/>
    <property type="evidence" value="ECO:0007669"/>
    <property type="project" value="UniProtKB-EC"/>
</dbReference>
<evidence type="ECO:0000256" key="12">
    <source>
        <dbReference type="PIRNR" id="PIRNR006250"/>
    </source>
</evidence>
<dbReference type="Gene3D" id="3.20.20.70">
    <property type="entry name" value="Aldolase class I"/>
    <property type="match status" value="1"/>
</dbReference>
<accession>A0A3S9MZ86</accession>
<keyword evidence="17" id="KW-1185">Reference proteome</keyword>
<evidence type="ECO:0000256" key="9">
    <source>
        <dbReference type="ARBA" id="ARBA00033102"/>
    </source>
</evidence>
<keyword evidence="7 12" id="KW-0328">Glycosyltransferase</keyword>
<sequence>MKYSGSQFEREQDRIIANAIREDVGDGDHSSLACIPASAMGKARLLVKDTGVVAGVAFAKAVFHKVDPNIKIATCFNDGDQVTHGDEVFHVSGSSQSILLAERFVLNSMQRMSAIATKTKTFVEKLEGTGTKILDTRKTTPGIRLLEKWAVHIGGGVNHRQGLYDVIMLKDNHIDFAGGITQAIRKTVAYLEELGRDLKIIVEARDMEEIKEILESHEHVYRILIDNFNYEDTRAAVKLIGDKCLTESSGGITLDTVRQYAECGVDYISSGALTHSVYNLDLSLKAVHE</sequence>
<protein>
    <recommendedName>
        <fullName evidence="11">Probable nicotinate-nucleotide pyrophosphorylase [carboxylating]</fullName>
        <ecNumber evidence="5">2.4.2.19</ecNumber>
    </recommendedName>
    <alternativeName>
        <fullName evidence="9">Quinolinate phosphoribosyltransferase [decarboxylating]</fullName>
    </alternativeName>
</protein>
<dbReference type="PIRSF" id="PIRSF006250">
    <property type="entry name" value="NadC_ModD"/>
    <property type="match status" value="1"/>
</dbReference>
<keyword evidence="6" id="KW-0662">Pyridine nucleotide biosynthesis</keyword>
<dbReference type="Proteomes" id="UP000279600">
    <property type="component" value="Chromosome"/>
</dbReference>
<evidence type="ECO:0000256" key="3">
    <source>
        <dbReference type="ARBA" id="ARBA00009400"/>
    </source>
</evidence>
<evidence type="ECO:0000256" key="5">
    <source>
        <dbReference type="ARBA" id="ARBA00011944"/>
    </source>
</evidence>
<dbReference type="NCBIfam" id="TIGR00078">
    <property type="entry name" value="nadC"/>
    <property type="match status" value="1"/>
</dbReference>
<dbReference type="FunFam" id="3.20.20.70:FF:000030">
    <property type="entry name" value="Nicotinate-nucleotide pyrophosphorylase, carboxylating"/>
    <property type="match status" value="1"/>
</dbReference>
<proteinExistence type="inferred from homology"/>
<comment type="function">
    <text evidence="1">Involved in the catabolism of quinolinic acid (QA).</text>
</comment>
<feature type="binding site" evidence="13">
    <location>
        <position position="103"/>
    </location>
    <ligand>
        <name>substrate</name>
    </ligand>
</feature>
<dbReference type="KEGG" id="noj:EJ995_09510"/>
<evidence type="ECO:0000256" key="10">
    <source>
        <dbReference type="ARBA" id="ARBA00047445"/>
    </source>
</evidence>
<dbReference type="AlphaFoldDB" id="A0A3S9MZ86"/>
<dbReference type="PANTHER" id="PTHR32179">
    <property type="entry name" value="NICOTINATE-NUCLEOTIDE PYROPHOSPHORYLASE [CARBOXYLATING]"/>
    <property type="match status" value="1"/>
</dbReference>
<feature type="binding site" evidence="13">
    <location>
        <position position="160"/>
    </location>
    <ligand>
        <name>substrate</name>
    </ligand>
</feature>
<comment type="subunit">
    <text evidence="4">Hexamer formed by 3 homodimers.</text>
</comment>
<evidence type="ECO:0000256" key="2">
    <source>
        <dbReference type="ARBA" id="ARBA00004893"/>
    </source>
</evidence>
<evidence type="ECO:0000256" key="7">
    <source>
        <dbReference type="ARBA" id="ARBA00022676"/>
    </source>
</evidence>
<evidence type="ECO:0000313" key="17">
    <source>
        <dbReference type="Proteomes" id="UP000279600"/>
    </source>
</evidence>
<feature type="binding site" evidence="13">
    <location>
        <position position="170"/>
    </location>
    <ligand>
        <name>substrate</name>
    </ligand>
</feature>
<feature type="domain" description="Quinolinate phosphoribosyl transferase N-terminal" evidence="15">
    <location>
        <begin position="29"/>
        <end position="113"/>
    </location>
</feature>
<evidence type="ECO:0000256" key="11">
    <source>
        <dbReference type="ARBA" id="ARBA00069173"/>
    </source>
</evidence>
<feature type="binding site" evidence="13">
    <location>
        <begin position="249"/>
        <end position="251"/>
    </location>
    <ligand>
        <name>substrate</name>
    </ligand>
</feature>
<feature type="domain" description="Quinolinate phosphoribosyl transferase C-terminal" evidence="14">
    <location>
        <begin position="115"/>
        <end position="285"/>
    </location>
</feature>
<evidence type="ECO:0000256" key="8">
    <source>
        <dbReference type="ARBA" id="ARBA00022679"/>
    </source>
</evidence>
<dbReference type="InterPro" id="IPR036068">
    <property type="entry name" value="Nicotinate_pribotase-like_C"/>
</dbReference>
<keyword evidence="8 12" id="KW-0808">Transferase</keyword>
<dbReference type="EMBL" id="CP034549">
    <property type="protein sequence ID" value="AZQ44468.1"/>
    <property type="molecule type" value="Genomic_DNA"/>
</dbReference>
<dbReference type="GO" id="GO:0005737">
    <property type="term" value="C:cytoplasm"/>
    <property type="evidence" value="ECO:0007669"/>
    <property type="project" value="TreeGrafter"/>
</dbReference>
<organism evidence="16 17">
    <name type="scientific">Nonlabens ponticola</name>
    <dbReference type="NCBI Taxonomy" id="2496866"/>
    <lineage>
        <taxon>Bacteria</taxon>
        <taxon>Pseudomonadati</taxon>
        <taxon>Bacteroidota</taxon>
        <taxon>Flavobacteriia</taxon>
        <taxon>Flavobacteriales</taxon>
        <taxon>Flavobacteriaceae</taxon>
        <taxon>Nonlabens</taxon>
    </lineage>
</organism>
<feature type="binding site" evidence="13">
    <location>
        <begin position="136"/>
        <end position="138"/>
    </location>
    <ligand>
        <name>substrate</name>
    </ligand>
</feature>
<dbReference type="InterPro" id="IPR013785">
    <property type="entry name" value="Aldolase_TIM"/>
</dbReference>
<dbReference type="Gene3D" id="3.90.1170.20">
    <property type="entry name" value="Quinolinate phosphoribosyl transferase, N-terminal domain"/>
    <property type="match status" value="1"/>
</dbReference>
<dbReference type="EC" id="2.4.2.19" evidence="5"/>